<organism evidence="2">
    <name type="scientific">hydrothermal vent metagenome</name>
    <dbReference type="NCBI Taxonomy" id="652676"/>
    <lineage>
        <taxon>unclassified sequences</taxon>
        <taxon>metagenomes</taxon>
        <taxon>ecological metagenomes</taxon>
    </lineage>
</organism>
<dbReference type="PANTHER" id="PTHR35849:SF1">
    <property type="entry name" value="INTERMEMBRANE PHOSPHOLIPID TRANSPORT SYSTEM BINDING PROTEIN MLAB"/>
    <property type="match status" value="1"/>
</dbReference>
<name>A0A3B1AU21_9ZZZZ</name>
<dbReference type="InterPro" id="IPR058548">
    <property type="entry name" value="MlaB-like_STAS"/>
</dbReference>
<feature type="domain" description="STAS" evidence="1">
    <location>
        <begin position="19"/>
        <end position="107"/>
    </location>
</feature>
<dbReference type="SUPFAM" id="SSF52091">
    <property type="entry name" value="SpoIIaa-like"/>
    <property type="match status" value="1"/>
</dbReference>
<accession>A0A3B1AU21</accession>
<sequence>MADTETKIANLEKLDAHQFALSGELTMQSVPVVARDSQTLINNMHGDVKINLAKVKRADSAGLALLIDWLRQAQGKNIKLEFEHLPEQLMQIAKLSELHELLPIHKS</sequence>
<dbReference type="EMBL" id="UOFR01000049">
    <property type="protein sequence ID" value="VAW97494.1"/>
    <property type="molecule type" value="Genomic_DNA"/>
</dbReference>
<dbReference type="InterPro" id="IPR036513">
    <property type="entry name" value="STAS_dom_sf"/>
</dbReference>
<dbReference type="PROSITE" id="PS50801">
    <property type="entry name" value="STAS"/>
    <property type="match status" value="1"/>
</dbReference>
<dbReference type="PANTHER" id="PTHR35849">
    <property type="entry name" value="BLR2341 PROTEIN"/>
    <property type="match status" value="1"/>
</dbReference>
<dbReference type="Gene3D" id="3.30.750.24">
    <property type="entry name" value="STAS domain"/>
    <property type="match status" value="1"/>
</dbReference>
<evidence type="ECO:0000259" key="1">
    <source>
        <dbReference type="PROSITE" id="PS50801"/>
    </source>
</evidence>
<dbReference type="CDD" id="cd07043">
    <property type="entry name" value="STAS_anti-anti-sigma_factors"/>
    <property type="match status" value="1"/>
</dbReference>
<dbReference type="AlphaFoldDB" id="A0A3B1AU21"/>
<proteinExistence type="predicted"/>
<reference evidence="2" key="1">
    <citation type="submission" date="2018-06" db="EMBL/GenBank/DDBJ databases">
        <authorList>
            <person name="Zhirakovskaya E."/>
        </authorList>
    </citation>
    <scope>NUCLEOTIDE SEQUENCE</scope>
</reference>
<gene>
    <name evidence="2" type="ORF">MNBD_GAMMA21-2535</name>
</gene>
<protein>
    <recommendedName>
        <fullName evidence="1">STAS domain-containing protein</fullName>
    </recommendedName>
</protein>
<dbReference type="Pfam" id="PF13466">
    <property type="entry name" value="STAS_2"/>
    <property type="match status" value="1"/>
</dbReference>
<dbReference type="InterPro" id="IPR002645">
    <property type="entry name" value="STAS_dom"/>
</dbReference>
<evidence type="ECO:0000313" key="2">
    <source>
        <dbReference type="EMBL" id="VAW97494.1"/>
    </source>
</evidence>
<dbReference type="InterPro" id="IPR052746">
    <property type="entry name" value="MlaB_ABC_Transporter"/>
</dbReference>